<dbReference type="GO" id="GO:0005737">
    <property type="term" value="C:cytoplasm"/>
    <property type="evidence" value="ECO:0007669"/>
    <property type="project" value="TreeGrafter"/>
</dbReference>
<accession>A0A8J6AXN6</accession>
<gene>
    <name evidence="4" type="ORF">J8273_0242</name>
</gene>
<evidence type="ECO:0000256" key="1">
    <source>
        <dbReference type="PIRSR" id="PIRSR000915-1"/>
    </source>
</evidence>
<dbReference type="GO" id="GO:0016791">
    <property type="term" value="F:phosphatase activity"/>
    <property type="evidence" value="ECO:0007669"/>
    <property type="project" value="TreeGrafter"/>
</dbReference>
<dbReference type="NCBIfam" id="TIGR01460">
    <property type="entry name" value="HAD-SF-IIA"/>
    <property type="match status" value="1"/>
</dbReference>
<feature type="binding site" evidence="3">
    <location>
        <position position="25"/>
    </location>
    <ligand>
        <name>Mg(2+)</name>
        <dbReference type="ChEBI" id="CHEBI:18420"/>
    </ligand>
</feature>
<dbReference type="EMBL" id="JAHDYR010000012">
    <property type="protein sequence ID" value="KAG9395030.1"/>
    <property type="molecule type" value="Genomic_DNA"/>
</dbReference>
<keyword evidence="4" id="KW-0378">Hydrolase</keyword>
<dbReference type="Proteomes" id="UP000717585">
    <property type="component" value="Unassembled WGS sequence"/>
</dbReference>
<protein>
    <submittedName>
        <fullName evidence="4">HAD-superfamily hydrolase subfamily IIA</fullName>
    </submittedName>
</protein>
<dbReference type="PANTHER" id="PTHR19288">
    <property type="entry name" value="4-NITROPHENYLPHOSPHATASE-RELATED"/>
    <property type="match status" value="1"/>
</dbReference>
<dbReference type="GO" id="GO:0046872">
    <property type="term" value="F:metal ion binding"/>
    <property type="evidence" value="ECO:0007669"/>
    <property type="project" value="UniProtKB-KW"/>
</dbReference>
<comment type="caution">
    <text evidence="4">The sequence shown here is derived from an EMBL/GenBank/DDBJ whole genome shotgun (WGS) entry which is preliminary data.</text>
</comment>
<keyword evidence="3" id="KW-0479">Metal-binding</keyword>
<dbReference type="SUPFAM" id="SSF56784">
    <property type="entry name" value="HAD-like"/>
    <property type="match status" value="1"/>
</dbReference>
<evidence type="ECO:0000313" key="5">
    <source>
        <dbReference type="Proteomes" id="UP000717585"/>
    </source>
</evidence>
<feature type="binding site" evidence="3">
    <location>
        <position position="238"/>
    </location>
    <ligand>
        <name>Mg(2+)</name>
        <dbReference type="ChEBI" id="CHEBI:18420"/>
    </ligand>
</feature>
<dbReference type="Pfam" id="PF13344">
    <property type="entry name" value="Hydrolase_6"/>
    <property type="match status" value="1"/>
</dbReference>
<dbReference type="Pfam" id="PF13242">
    <property type="entry name" value="Hydrolase_like"/>
    <property type="match status" value="1"/>
</dbReference>
<organism evidence="4 5">
    <name type="scientific">Carpediemonas membranifera</name>
    <dbReference type="NCBI Taxonomy" id="201153"/>
    <lineage>
        <taxon>Eukaryota</taxon>
        <taxon>Metamonada</taxon>
        <taxon>Carpediemonas-like organisms</taxon>
        <taxon>Carpediemonas</taxon>
    </lineage>
</organism>
<dbReference type="InterPro" id="IPR036412">
    <property type="entry name" value="HAD-like_sf"/>
</dbReference>
<dbReference type="AlphaFoldDB" id="A0A8J6AXN6"/>
<keyword evidence="3" id="KW-0460">Magnesium</keyword>
<dbReference type="PANTHER" id="PTHR19288:SF93">
    <property type="entry name" value="FI11325P-RELATED"/>
    <property type="match status" value="1"/>
</dbReference>
<evidence type="ECO:0000313" key="4">
    <source>
        <dbReference type="EMBL" id="KAG9395030.1"/>
    </source>
</evidence>
<dbReference type="PIRSF" id="PIRSF000915">
    <property type="entry name" value="PGP-type_phosphatase"/>
    <property type="match status" value="1"/>
</dbReference>
<dbReference type="OrthoDB" id="413953at2759"/>
<comment type="cofactor">
    <cofactor evidence="3">
        <name>Mg(2+)</name>
        <dbReference type="ChEBI" id="CHEBI:18420"/>
    </cofactor>
    <text evidence="3">Divalent metal ions. Mg(2+) is the most effective.</text>
</comment>
<evidence type="ECO:0000256" key="3">
    <source>
        <dbReference type="PIRSR" id="PIRSR000915-3"/>
    </source>
</evidence>
<dbReference type="Gene3D" id="3.40.50.1000">
    <property type="entry name" value="HAD superfamily/HAD-like"/>
    <property type="match status" value="2"/>
</dbReference>
<keyword evidence="5" id="KW-1185">Reference proteome</keyword>
<evidence type="ECO:0000256" key="2">
    <source>
        <dbReference type="PIRSR" id="PIRSR000915-2"/>
    </source>
</evidence>
<reference evidence="4" key="1">
    <citation type="submission" date="2021-05" db="EMBL/GenBank/DDBJ databases">
        <title>A free-living protist that lacks canonical eukaryotic 1 DNA replication and segregation systems.</title>
        <authorList>
            <person name="Salas-Leiva D.E."/>
            <person name="Tromer E.C."/>
            <person name="Curtis B.A."/>
            <person name="Jerlstrom-Hultqvist J."/>
            <person name="Kolisko M."/>
            <person name="Yi Z."/>
            <person name="Salas-Leiva J.S."/>
            <person name="Gallot-Lavallee L."/>
            <person name="Kops G.J.P.L."/>
            <person name="Archibald J.M."/>
            <person name="Simpson A.G.B."/>
            <person name="Roger A.J."/>
        </authorList>
    </citation>
    <scope>NUCLEOTIDE SEQUENCE</scope>
    <source>
        <strain evidence="4">BICM</strain>
    </source>
</reference>
<feature type="active site" description="Nucleophile" evidence="1">
    <location>
        <position position="25"/>
    </location>
</feature>
<proteinExistence type="predicted"/>
<dbReference type="InterPro" id="IPR006357">
    <property type="entry name" value="HAD-SF_hydro_IIA"/>
</dbReference>
<feature type="binding site" evidence="3">
    <location>
        <position position="27"/>
    </location>
    <ligand>
        <name>Mg(2+)</name>
        <dbReference type="ChEBI" id="CHEBI:18420"/>
    </ligand>
</feature>
<feature type="binding site" evidence="2">
    <location>
        <position position="213"/>
    </location>
    <ligand>
        <name>substrate</name>
    </ligand>
</feature>
<feature type="active site" description="Proton donor" evidence="1">
    <location>
        <position position="27"/>
    </location>
</feature>
<name>A0A8J6AXN6_9EUKA</name>
<sequence>MFLFPSYRHQSADSIICSKKAVLLDCDGVLYKLGNALEGAAEFVESIQKDKRVFFVTNSSDASPDHLVSALAKIGITATPDQVLSAPCITARVLKRRGITKVFLLASHNMVSQLRAEGIEAVVPDPDMPVDMLGRTHFPDPDVQAVIAGNTTVFNYSIIAQALQYLVRPGVAFIATNRDAVYPGPYAPLPDANSVVAALSGCCNGRQPELMGKPQPLVFDVLREEFGIDARDCVMIGDQLHTDIKLAKNGHAASLLVLTGVTPPSEWRSWVKASGIRPDAVVGGVSDLKYWRRTA</sequence>
<dbReference type="InterPro" id="IPR023214">
    <property type="entry name" value="HAD_sf"/>
</dbReference>